<evidence type="ECO:0000313" key="2">
    <source>
        <dbReference type="EMBL" id="MBW0548253.1"/>
    </source>
</evidence>
<dbReference type="AlphaFoldDB" id="A0A9Q3P208"/>
<reference evidence="2" key="1">
    <citation type="submission" date="2021-03" db="EMBL/GenBank/DDBJ databases">
        <title>Draft genome sequence of rust myrtle Austropuccinia psidii MF-1, a brazilian biotype.</title>
        <authorList>
            <person name="Quecine M.C."/>
            <person name="Pachon D.M.R."/>
            <person name="Bonatelli M.L."/>
            <person name="Correr F.H."/>
            <person name="Franceschini L.M."/>
            <person name="Leite T.F."/>
            <person name="Margarido G.R.A."/>
            <person name="Almeida C.A."/>
            <person name="Ferrarezi J.A."/>
            <person name="Labate C.A."/>
        </authorList>
    </citation>
    <scope>NUCLEOTIDE SEQUENCE</scope>
    <source>
        <strain evidence="2">MF-1</strain>
    </source>
</reference>
<dbReference type="SUPFAM" id="SSF56672">
    <property type="entry name" value="DNA/RNA polymerases"/>
    <property type="match status" value="1"/>
</dbReference>
<feature type="domain" description="Reverse transcriptase/retrotransposon-derived protein RNase H-like" evidence="1">
    <location>
        <begin position="22"/>
        <end position="100"/>
    </location>
</feature>
<comment type="caution">
    <text evidence="2">The sequence shown here is derived from an EMBL/GenBank/DDBJ whole genome shotgun (WGS) entry which is preliminary data.</text>
</comment>
<protein>
    <recommendedName>
        <fullName evidence="1">Reverse transcriptase/retrotransposon-derived protein RNase H-like domain-containing protein</fullName>
    </recommendedName>
</protein>
<dbReference type="EMBL" id="AVOT02053432">
    <property type="protein sequence ID" value="MBW0548253.1"/>
    <property type="molecule type" value="Genomic_DNA"/>
</dbReference>
<evidence type="ECO:0000259" key="1">
    <source>
        <dbReference type="Pfam" id="PF17919"/>
    </source>
</evidence>
<keyword evidence="3" id="KW-1185">Reference proteome</keyword>
<dbReference type="Pfam" id="PF17919">
    <property type="entry name" value="RT_RNaseH_2"/>
    <property type="match status" value="1"/>
</dbReference>
<name>A0A9Q3P208_9BASI</name>
<dbReference type="OrthoDB" id="3245114at2759"/>
<gene>
    <name evidence="2" type="ORF">O181_087968</name>
</gene>
<evidence type="ECO:0000313" key="3">
    <source>
        <dbReference type="Proteomes" id="UP000765509"/>
    </source>
</evidence>
<dbReference type="InterPro" id="IPR043502">
    <property type="entry name" value="DNA/RNA_pol_sf"/>
</dbReference>
<sequence>MFPHITSSLYKLCSKDVVFEITMERRDAYERIKYELTNAPVPILAEFELPINLCIDAACSQGLGAALYQRQLVDGEPREGVICYISRLLKDSESRYGATQT</sequence>
<dbReference type="InterPro" id="IPR041577">
    <property type="entry name" value="RT_RNaseH_2"/>
</dbReference>
<organism evidence="2 3">
    <name type="scientific">Austropuccinia psidii MF-1</name>
    <dbReference type="NCBI Taxonomy" id="1389203"/>
    <lineage>
        <taxon>Eukaryota</taxon>
        <taxon>Fungi</taxon>
        <taxon>Dikarya</taxon>
        <taxon>Basidiomycota</taxon>
        <taxon>Pucciniomycotina</taxon>
        <taxon>Pucciniomycetes</taxon>
        <taxon>Pucciniales</taxon>
        <taxon>Sphaerophragmiaceae</taxon>
        <taxon>Austropuccinia</taxon>
    </lineage>
</organism>
<proteinExistence type="predicted"/>
<dbReference type="Proteomes" id="UP000765509">
    <property type="component" value="Unassembled WGS sequence"/>
</dbReference>
<accession>A0A9Q3P208</accession>